<evidence type="ECO:0000256" key="4">
    <source>
        <dbReference type="ARBA" id="ARBA00022833"/>
    </source>
</evidence>
<sequence>MMPRKWEQSVFPKDTRLRQSTWSGRDNWTAAVQGREVINKETFMPVLEGEDQVDYPTDRDCLEDDYQQRLSFKSEKARLASFHHFPVISVQPEELAQCGFYSLHSGDKVKCIFCGVVLKSWEPGDIVEVEHRKFSPNCPFLCGENVGNIPIAKKSKQISPRNSHSSAHSRQLQVPKHPEYGLPEIRLNTFNNWPKENQQTPKELVEAGFYYTGSEDSVNCFYCGGNLRNWERDDNIWLEHRRWFPQCEFARTNQELKHAFERQPLFQEALSLEYDEELIKRVMEEKQRKGEEFQDINSLLDELNKFKVQQETRQPEKKLEHLLPENSSGGIISGTAAAGSSGLVTNATSGAPSSYIGNEYRQVPEQLLCKICMDKPVAVTFFPCGHLVTCITCSQKVQICPICRVKIKAAIRTFLS</sequence>
<dbReference type="PROSITE" id="PS50143">
    <property type="entry name" value="BIR_REPEAT_2"/>
    <property type="match status" value="2"/>
</dbReference>
<evidence type="ECO:0000259" key="6">
    <source>
        <dbReference type="PROSITE" id="PS50089"/>
    </source>
</evidence>
<dbReference type="GO" id="GO:0031398">
    <property type="term" value="P:positive regulation of protein ubiquitination"/>
    <property type="evidence" value="ECO:0007669"/>
    <property type="project" value="TreeGrafter"/>
</dbReference>
<dbReference type="SMART" id="SM00238">
    <property type="entry name" value="BIR"/>
    <property type="match status" value="2"/>
</dbReference>
<organism evidence="7 8">
    <name type="scientific">Potamilus streckersoni</name>
    <dbReference type="NCBI Taxonomy" id="2493646"/>
    <lineage>
        <taxon>Eukaryota</taxon>
        <taxon>Metazoa</taxon>
        <taxon>Spiralia</taxon>
        <taxon>Lophotrochozoa</taxon>
        <taxon>Mollusca</taxon>
        <taxon>Bivalvia</taxon>
        <taxon>Autobranchia</taxon>
        <taxon>Heteroconchia</taxon>
        <taxon>Palaeoheterodonta</taxon>
        <taxon>Unionida</taxon>
        <taxon>Unionoidea</taxon>
        <taxon>Unionidae</taxon>
        <taxon>Ambleminae</taxon>
        <taxon>Lampsilini</taxon>
        <taxon>Potamilus</taxon>
    </lineage>
</organism>
<dbReference type="Gene3D" id="1.10.1170.10">
    <property type="entry name" value="Inhibitor Of Apoptosis Protein (2mihbC-IAP-1), Chain A"/>
    <property type="match status" value="2"/>
</dbReference>
<keyword evidence="8" id="KW-1185">Reference proteome</keyword>
<dbReference type="GO" id="GO:0005737">
    <property type="term" value="C:cytoplasm"/>
    <property type="evidence" value="ECO:0007669"/>
    <property type="project" value="TreeGrafter"/>
</dbReference>
<comment type="caution">
    <text evidence="7">The sequence shown here is derived from an EMBL/GenBank/DDBJ whole genome shotgun (WGS) entry which is preliminary data.</text>
</comment>
<evidence type="ECO:0000256" key="1">
    <source>
        <dbReference type="ARBA" id="ARBA00006672"/>
    </source>
</evidence>
<reference evidence="7" key="2">
    <citation type="journal article" date="2021" name="Genome Biol. Evol.">
        <title>Developing a high-quality reference genome for a parasitic bivalve with doubly uniparental inheritance (Bivalvia: Unionida).</title>
        <authorList>
            <person name="Smith C.H."/>
        </authorList>
    </citation>
    <scope>NUCLEOTIDE SEQUENCE</scope>
    <source>
        <strain evidence="7">CHS0354</strain>
        <tissue evidence="7">Mantle</tissue>
    </source>
</reference>
<dbReference type="GO" id="GO:0043066">
    <property type="term" value="P:negative regulation of apoptotic process"/>
    <property type="evidence" value="ECO:0007669"/>
    <property type="project" value="TreeGrafter"/>
</dbReference>
<evidence type="ECO:0000256" key="2">
    <source>
        <dbReference type="ARBA" id="ARBA00022723"/>
    </source>
</evidence>
<reference evidence="7" key="3">
    <citation type="submission" date="2023-05" db="EMBL/GenBank/DDBJ databases">
        <authorList>
            <person name="Smith C.H."/>
        </authorList>
    </citation>
    <scope>NUCLEOTIDE SEQUENCE</scope>
    <source>
        <strain evidence="7">CHS0354</strain>
        <tissue evidence="7">Mantle</tissue>
    </source>
</reference>
<dbReference type="GO" id="GO:0051726">
    <property type="term" value="P:regulation of cell cycle"/>
    <property type="evidence" value="ECO:0007669"/>
    <property type="project" value="TreeGrafter"/>
</dbReference>
<dbReference type="FunFam" id="1.10.1170.10:FF:000002">
    <property type="entry name" value="Baculoviral IAP repeat containing 7"/>
    <property type="match status" value="1"/>
</dbReference>
<comment type="similarity">
    <text evidence="1">Belongs to the IAP family.</text>
</comment>
<feature type="domain" description="RING-type" evidence="6">
    <location>
        <begin position="369"/>
        <end position="404"/>
    </location>
</feature>
<dbReference type="CDD" id="cd00022">
    <property type="entry name" value="BIR"/>
    <property type="match status" value="2"/>
</dbReference>
<dbReference type="Gene3D" id="3.30.40.10">
    <property type="entry name" value="Zinc/RING finger domain, C3HC4 (zinc finger)"/>
    <property type="match status" value="1"/>
</dbReference>
<dbReference type="InterPro" id="IPR001841">
    <property type="entry name" value="Znf_RING"/>
</dbReference>
<dbReference type="Pfam" id="PF13920">
    <property type="entry name" value="zf-C3HC4_3"/>
    <property type="match status" value="1"/>
</dbReference>
<keyword evidence="3 5" id="KW-0863">Zinc-finger</keyword>
<keyword evidence="4" id="KW-0862">Zinc</keyword>
<gene>
    <name evidence="7" type="ORF">CHS0354_032262</name>
</gene>
<dbReference type="Proteomes" id="UP001195483">
    <property type="component" value="Unassembled WGS sequence"/>
</dbReference>
<dbReference type="PROSITE" id="PS50089">
    <property type="entry name" value="ZF_RING_2"/>
    <property type="match status" value="1"/>
</dbReference>
<dbReference type="GO" id="GO:0043027">
    <property type="term" value="F:cysteine-type endopeptidase inhibitor activity involved in apoptotic process"/>
    <property type="evidence" value="ECO:0007669"/>
    <property type="project" value="TreeGrafter"/>
</dbReference>
<dbReference type="SMART" id="SM00184">
    <property type="entry name" value="RING"/>
    <property type="match status" value="1"/>
</dbReference>
<dbReference type="PANTHER" id="PTHR10044:SF139">
    <property type="entry name" value="DEATH-ASSOCIATED INHIBITOR OF APOPTOSIS 2"/>
    <property type="match status" value="1"/>
</dbReference>
<dbReference type="GO" id="GO:0061630">
    <property type="term" value="F:ubiquitin protein ligase activity"/>
    <property type="evidence" value="ECO:0007669"/>
    <property type="project" value="TreeGrafter"/>
</dbReference>
<evidence type="ECO:0000256" key="5">
    <source>
        <dbReference type="PROSITE-ProRule" id="PRU00175"/>
    </source>
</evidence>
<dbReference type="Pfam" id="PF00653">
    <property type="entry name" value="BIR"/>
    <property type="match status" value="2"/>
</dbReference>
<reference evidence="7" key="1">
    <citation type="journal article" date="2021" name="Genome Biol. Evol.">
        <title>A High-Quality Reference Genome for a Parasitic Bivalve with Doubly Uniparental Inheritance (Bivalvia: Unionida).</title>
        <authorList>
            <person name="Smith C.H."/>
        </authorList>
    </citation>
    <scope>NUCLEOTIDE SEQUENCE</scope>
    <source>
        <strain evidence="7">CHS0354</strain>
    </source>
</reference>
<dbReference type="PANTHER" id="PTHR10044">
    <property type="entry name" value="INHIBITOR OF APOPTOSIS"/>
    <property type="match status" value="1"/>
</dbReference>
<dbReference type="GO" id="GO:0005634">
    <property type="term" value="C:nucleus"/>
    <property type="evidence" value="ECO:0007669"/>
    <property type="project" value="TreeGrafter"/>
</dbReference>
<evidence type="ECO:0000256" key="3">
    <source>
        <dbReference type="ARBA" id="ARBA00022771"/>
    </source>
</evidence>
<accession>A0AAE0RQ02</accession>
<dbReference type="GO" id="GO:0008270">
    <property type="term" value="F:zinc ion binding"/>
    <property type="evidence" value="ECO:0007669"/>
    <property type="project" value="UniProtKB-KW"/>
</dbReference>
<dbReference type="InterPro" id="IPR013083">
    <property type="entry name" value="Znf_RING/FYVE/PHD"/>
</dbReference>
<dbReference type="AlphaFoldDB" id="A0AAE0RQ02"/>
<dbReference type="EMBL" id="JAEAOA010001910">
    <property type="protein sequence ID" value="KAK3577416.1"/>
    <property type="molecule type" value="Genomic_DNA"/>
</dbReference>
<protein>
    <recommendedName>
        <fullName evidence="6">RING-type domain-containing protein</fullName>
    </recommendedName>
</protein>
<keyword evidence="2" id="KW-0479">Metal-binding</keyword>
<name>A0AAE0RQ02_9BIVA</name>
<proteinExistence type="inferred from homology"/>
<dbReference type="SUPFAM" id="SSF57924">
    <property type="entry name" value="Inhibitor of apoptosis (IAP) repeat"/>
    <property type="match status" value="2"/>
</dbReference>
<dbReference type="InterPro" id="IPR001370">
    <property type="entry name" value="BIR_rpt"/>
</dbReference>
<evidence type="ECO:0000313" key="7">
    <source>
        <dbReference type="EMBL" id="KAK3577416.1"/>
    </source>
</evidence>
<evidence type="ECO:0000313" key="8">
    <source>
        <dbReference type="Proteomes" id="UP001195483"/>
    </source>
</evidence>
<dbReference type="InterPro" id="IPR050784">
    <property type="entry name" value="IAP"/>
</dbReference>